<dbReference type="EMBL" id="JASSZA010000006">
    <property type="protein sequence ID" value="KAK2107690.1"/>
    <property type="molecule type" value="Genomic_DNA"/>
</dbReference>
<evidence type="ECO:0000313" key="3">
    <source>
        <dbReference type="Proteomes" id="UP001266305"/>
    </source>
</evidence>
<feature type="compositionally biased region" description="Basic and acidic residues" evidence="1">
    <location>
        <begin position="26"/>
        <end position="51"/>
    </location>
</feature>
<protein>
    <submittedName>
        <fullName evidence="2">Uncharacterized protein</fullName>
    </submittedName>
</protein>
<organism evidence="2 3">
    <name type="scientific">Saguinus oedipus</name>
    <name type="common">Cotton-top tamarin</name>
    <name type="synonym">Oedipomidas oedipus</name>
    <dbReference type="NCBI Taxonomy" id="9490"/>
    <lineage>
        <taxon>Eukaryota</taxon>
        <taxon>Metazoa</taxon>
        <taxon>Chordata</taxon>
        <taxon>Craniata</taxon>
        <taxon>Vertebrata</taxon>
        <taxon>Euteleostomi</taxon>
        <taxon>Mammalia</taxon>
        <taxon>Eutheria</taxon>
        <taxon>Euarchontoglires</taxon>
        <taxon>Primates</taxon>
        <taxon>Haplorrhini</taxon>
        <taxon>Platyrrhini</taxon>
        <taxon>Cebidae</taxon>
        <taxon>Callitrichinae</taxon>
        <taxon>Saguinus</taxon>
    </lineage>
</organism>
<dbReference type="Proteomes" id="UP001266305">
    <property type="component" value="Unassembled WGS sequence"/>
</dbReference>
<proteinExistence type="predicted"/>
<evidence type="ECO:0000256" key="1">
    <source>
        <dbReference type="SAM" id="MobiDB-lite"/>
    </source>
</evidence>
<evidence type="ECO:0000313" key="2">
    <source>
        <dbReference type="EMBL" id="KAK2107690.1"/>
    </source>
</evidence>
<name>A0ABQ9VE85_SAGOE</name>
<reference evidence="2 3" key="1">
    <citation type="submission" date="2023-05" db="EMBL/GenBank/DDBJ databases">
        <title>B98-5 Cell Line De Novo Hybrid Assembly: An Optical Mapping Approach.</title>
        <authorList>
            <person name="Kananen K."/>
            <person name="Auerbach J.A."/>
            <person name="Kautto E."/>
            <person name="Blachly J.S."/>
        </authorList>
    </citation>
    <scope>NUCLEOTIDE SEQUENCE [LARGE SCALE GENOMIC DNA]</scope>
    <source>
        <strain evidence="2">B95-8</strain>
        <tissue evidence="2">Cell line</tissue>
    </source>
</reference>
<sequence length="119" mass="13432">MEREMLDRERLITRGQQTTCQVEAGLQRKEPREEKGKDRKTAGQENAEKNRVGKQQFQGPQRVSWLTVMTVGSSLGKGETDGGKGGQARRPGKILGAADSELRRIPLFPQREMQHFKGR</sequence>
<accession>A0ABQ9VE85</accession>
<comment type="caution">
    <text evidence="2">The sequence shown here is derived from an EMBL/GenBank/DDBJ whole genome shotgun (WGS) entry which is preliminary data.</text>
</comment>
<feature type="non-terminal residue" evidence="2">
    <location>
        <position position="119"/>
    </location>
</feature>
<feature type="compositionally biased region" description="Basic and acidic residues" evidence="1">
    <location>
        <begin position="1"/>
        <end position="12"/>
    </location>
</feature>
<feature type="region of interest" description="Disordered" evidence="1">
    <location>
        <begin position="1"/>
        <end position="98"/>
    </location>
</feature>
<keyword evidence="3" id="KW-1185">Reference proteome</keyword>
<gene>
    <name evidence="2" type="ORF">P7K49_012855</name>
</gene>